<comment type="caution">
    <text evidence="7">The sequence shown here is derived from an EMBL/GenBank/DDBJ whole genome shotgun (WGS) entry which is preliminary data.</text>
</comment>
<evidence type="ECO:0000256" key="5">
    <source>
        <dbReference type="SAM" id="Phobius"/>
    </source>
</evidence>
<feature type="transmembrane region" description="Helical" evidence="5">
    <location>
        <begin position="88"/>
        <end position="105"/>
    </location>
</feature>
<name>A0A8H6N7T8_9PEZI</name>
<keyword evidence="4 5" id="KW-0472">Membrane</keyword>
<keyword evidence="3 5" id="KW-1133">Transmembrane helix</keyword>
<dbReference type="AlphaFoldDB" id="A0A8H6N7T8"/>
<evidence type="ECO:0000256" key="3">
    <source>
        <dbReference type="ARBA" id="ARBA00022989"/>
    </source>
</evidence>
<feature type="transmembrane region" description="Helical" evidence="5">
    <location>
        <begin position="298"/>
        <end position="317"/>
    </location>
</feature>
<feature type="transmembrane region" description="Helical" evidence="5">
    <location>
        <begin position="181"/>
        <end position="201"/>
    </location>
</feature>
<protein>
    <submittedName>
        <fullName evidence="7">Membrane protein YMR253C-like protein 2</fullName>
    </submittedName>
</protein>
<evidence type="ECO:0000259" key="6">
    <source>
        <dbReference type="Pfam" id="PF00892"/>
    </source>
</evidence>
<sequence>MNKEILSLSFWERHRPVLLVLSSQISAAGLNGLAKLFETGGEPIHPFQVLFVRFFITGIGCAVYLWVNERPSFPAGPPELRRLFALRAAAGVFGAFGFYFSIMYLRLSEATALNFLGPLAAMLLSRYLDYGSFEIVDRICALVALVGVIFVVQPDALFGPHADSSISTEQIVAEGRFQGRMMGFGFGLLGVCGGAAALTAIRSIGSRAHPLFSVLYFAWTVVTVTSVAFFLMTNVHLTKTVLSWLKLTPLGILGFTMECLLTAGVAGDPSSGAMIMIYSQVLWALLLDWVVWNAKVNLLALIGIASVVTSLVVVSSAKEWRWFRKTRYQAIDPDEDEEDEEVHEMQPGSSVV</sequence>
<evidence type="ECO:0000313" key="8">
    <source>
        <dbReference type="Proteomes" id="UP000639643"/>
    </source>
</evidence>
<feature type="transmembrane region" description="Helical" evidence="5">
    <location>
        <begin position="244"/>
        <end position="266"/>
    </location>
</feature>
<dbReference type="OrthoDB" id="306876at2759"/>
<feature type="transmembrane region" description="Helical" evidence="5">
    <location>
        <begin position="50"/>
        <end position="67"/>
    </location>
</feature>
<keyword evidence="2 5" id="KW-0812">Transmembrane</keyword>
<dbReference type="PANTHER" id="PTHR22911">
    <property type="entry name" value="ACYL-MALONYL CONDENSING ENZYME-RELATED"/>
    <property type="match status" value="1"/>
</dbReference>
<dbReference type="SUPFAM" id="SSF103481">
    <property type="entry name" value="Multidrug resistance efflux transporter EmrE"/>
    <property type="match status" value="1"/>
</dbReference>
<proteinExistence type="predicted"/>
<comment type="subcellular location">
    <subcellularLocation>
        <location evidence="1">Membrane</location>
        <topology evidence="1">Multi-pass membrane protein</topology>
    </subcellularLocation>
</comment>
<organism evidence="7 8">
    <name type="scientific">Colletotrichum musicola</name>
    <dbReference type="NCBI Taxonomy" id="2175873"/>
    <lineage>
        <taxon>Eukaryota</taxon>
        <taxon>Fungi</taxon>
        <taxon>Dikarya</taxon>
        <taxon>Ascomycota</taxon>
        <taxon>Pezizomycotina</taxon>
        <taxon>Sordariomycetes</taxon>
        <taxon>Hypocreomycetidae</taxon>
        <taxon>Glomerellales</taxon>
        <taxon>Glomerellaceae</taxon>
        <taxon>Colletotrichum</taxon>
        <taxon>Colletotrichum orchidearum species complex</taxon>
    </lineage>
</organism>
<feature type="transmembrane region" description="Helical" evidence="5">
    <location>
        <begin position="213"/>
        <end position="232"/>
    </location>
</feature>
<dbReference type="EMBL" id="WIGM01000504">
    <property type="protein sequence ID" value="KAF6823399.1"/>
    <property type="molecule type" value="Genomic_DNA"/>
</dbReference>
<evidence type="ECO:0000256" key="2">
    <source>
        <dbReference type="ARBA" id="ARBA00022692"/>
    </source>
</evidence>
<dbReference type="Pfam" id="PF00892">
    <property type="entry name" value="EamA"/>
    <property type="match status" value="1"/>
</dbReference>
<dbReference type="InterPro" id="IPR000620">
    <property type="entry name" value="EamA_dom"/>
</dbReference>
<accession>A0A8H6N7T8</accession>
<reference evidence="7" key="1">
    <citation type="journal article" date="2020" name="Phytopathology">
        <title>Genome Sequence Resources of Colletotrichum truncatum, C. plurivorum, C. musicola, and C. sojae: Four Species Pathogenic to Soybean (Glycine max).</title>
        <authorList>
            <person name="Rogerio F."/>
            <person name="Boufleur T.R."/>
            <person name="Ciampi-Guillardi M."/>
            <person name="Sukno S.A."/>
            <person name="Thon M.R."/>
            <person name="Massola Junior N.S."/>
            <person name="Baroncelli R."/>
        </authorList>
    </citation>
    <scope>NUCLEOTIDE SEQUENCE</scope>
    <source>
        <strain evidence="7">LFN0074</strain>
    </source>
</reference>
<evidence type="ECO:0000256" key="1">
    <source>
        <dbReference type="ARBA" id="ARBA00004141"/>
    </source>
</evidence>
<feature type="domain" description="EamA" evidence="6">
    <location>
        <begin position="17"/>
        <end position="152"/>
    </location>
</feature>
<dbReference type="Proteomes" id="UP000639643">
    <property type="component" value="Unassembled WGS sequence"/>
</dbReference>
<dbReference type="PANTHER" id="PTHR22911:SF6">
    <property type="entry name" value="SOLUTE CARRIER FAMILY 35 MEMBER G1"/>
    <property type="match status" value="1"/>
</dbReference>
<dbReference type="GO" id="GO:0016020">
    <property type="term" value="C:membrane"/>
    <property type="evidence" value="ECO:0007669"/>
    <property type="project" value="UniProtKB-SubCell"/>
</dbReference>
<evidence type="ECO:0000313" key="7">
    <source>
        <dbReference type="EMBL" id="KAF6823399.1"/>
    </source>
</evidence>
<keyword evidence="8" id="KW-1185">Reference proteome</keyword>
<dbReference type="InterPro" id="IPR037185">
    <property type="entry name" value="EmrE-like"/>
</dbReference>
<evidence type="ECO:0000256" key="4">
    <source>
        <dbReference type="ARBA" id="ARBA00023136"/>
    </source>
</evidence>
<gene>
    <name evidence="7" type="ORF">CMUS01_10704</name>
</gene>